<dbReference type="Gene3D" id="3.40.50.620">
    <property type="entry name" value="HUPs"/>
    <property type="match status" value="1"/>
</dbReference>
<dbReference type="InterPro" id="IPR014729">
    <property type="entry name" value="Rossmann-like_a/b/a_fold"/>
</dbReference>
<gene>
    <name evidence="3" type="ORF">S12H4_50329</name>
</gene>
<dbReference type="GO" id="GO:0016616">
    <property type="term" value="F:oxidoreductase activity, acting on the CH-OH group of donors, NAD or NADP as acceptor"/>
    <property type="evidence" value="ECO:0007669"/>
    <property type="project" value="TreeGrafter"/>
</dbReference>
<dbReference type="GO" id="GO:0030497">
    <property type="term" value="P:fatty acid elongation"/>
    <property type="evidence" value="ECO:0007669"/>
    <property type="project" value="TreeGrafter"/>
</dbReference>
<comment type="similarity">
    <text evidence="1">Belongs to the short-chain dehydrogenases/reductases (SDR) family.</text>
</comment>
<dbReference type="Gene3D" id="3.40.50.720">
    <property type="entry name" value="NAD(P)-binding Rossmann-like Domain"/>
    <property type="match status" value="1"/>
</dbReference>
<dbReference type="Pfam" id="PF13561">
    <property type="entry name" value="adh_short_C2"/>
    <property type="match status" value="1"/>
</dbReference>
<protein>
    <recommendedName>
        <fullName evidence="2">UspA domain-containing protein</fullName>
    </recommendedName>
</protein>
<organism evidence="3">
    <name type="scientific">marine sediment metagenome</name>
    <dbReference type="NCBI Taxonomy" id="412755"/>
    <lineage>
        <taxon>unclassified sequences</taxon>
        <taxon>metagenomes</taxon>
        <taxon>ecological metagenomes</taxon>
    </lineage>
</organism>
<proteinExistence type="inferred from homology"/>
<dbReference type="PANTHER" id="PTHR42760">
    <property type="entry name" value="SHORT-CHAIN DEHYDROGENASES/REDUCTASES FAMILY MEMBER"/>
    <property type="match status" value="1"/>
</dbReference>
<dbReference type="PRINTS" id="PR00081">
    <property type="entry name" value="GDHRDH"/>
</dbReference>
<dbReference type="Pfam" id="PF00582">
    <property type="entry name" value="Usp"/>
    <property type="match status" value="1"/>
</dbReference>
<dbReference type="SUPFAM" id="SSF51735">
    <property type="entry name" value="NAD(P)-binding Rossmann-fold domains"/>
    <property type="match status" value="1"/>
</dbReference>
<accession>X1UN99</accession>
<dbReference type="CDD" id="cd00293">
    <property type="entry name" value="USP-like"/>
    <property type="match status" value="1"/>
</dbReference>
<dbReference type="EMBL" id="BARW01031680">
    <property type="protein sequence ID" value="GAJ05057.1"/>
    <property type="molecule type" value="Genomic_DNA"/>
</dbReference>
<dbReference type="AlphaFoldDB" id="X1UN99"/>
<dbReference type="CDD" id="cd05233">
    <property type="entry name" value="SDR_c"/>
    <property type="match status" value="1"/>
</dbReference>
<sequence>MRNQRFGRIVTYGFQGADHAPGWMYRSAFSAAKVGLVSLTKTIALEEAEYGITANMVCPGNIVGEMKEATIAYARQMKDDITPIGRSGTGEDIARVVEFLCDDCSDMITGAEKFAKELLQSYEKQAIDAGVKEVVTDIEYGSPKVKISKEVAPKYEVDLIVCGATGMSAVERFFIGSVSEHITRYAKCDVLVVRTPEQTEA</sequence>
<name>X1UN99_9ZZZZ</name>
<reference evidence="3" key="1">
    <citation type="journal article" date="2014" name="Front. Microbiol.">
        <title>High frequency of phylogenetically diverse reductive dehalogenase-homologous genes in deep subseafloor sedimentary metagenomes.</title>
        <authorList>
            <person name="Kawai M."/>
            <person name="Futagami T."/>
            <person name="Toyoda A."/>
            <person name="Takaki Y."/>
            <person name="Nishi S."/>
            <person name="Hori S."/>
            <person name="Arai W."/>
            <person name="Tsubouchi T."/>
            <person name="Morono Y."/>
            <person name="Uchiyama I."/>
            <person name="Ito T."/>
            <person name="Fujiyama A."/>
            <person name="Inagaki F."/>
            <person name="Takami H."/>
        </authorList>
    </citation>
    <scope>NUCLEOTIDE SEQUENCE</scope>
    <source>
        <strain evidence="3">Expedition CK06-06</strain>
    </source>
</reference>
<feature type="domain" description="UspA" evidence="2">
    <location>
        <begin position="116"/>
        <end position="194"/>
    </location>
</feature>
<dbReference type="SUPFAM" id="SSF52402">
    <property type="entry name" value="Adenine nucleotide alpha hydrolases-like"/>
    <property type="match status" value="1"/>
</dbReference>
<dbReference type="InterPro" id="IPR036291">
    <property type="entry name" value="NAD(P)-bd_dom_sf"/>
</dbReference>
<dbReference type="InterPro" id="IPR002347">
    <property type="entry name" value="SDR_fam"/>
</dbReference>
<dbReference type="InterPro" id="IPR006016">
    <property type="entry name" value="UspA"/>
</dbReference>
<evidence type="ECO:0000256" key="1">
    <source>
        <dbReference type="ARBA" id="ARBA00006484"/>
    </source>
</evidence>
<dbReference type="PANTHER" id="PTHR42760:SF36">
    <property type="entry name" value="OXIDOREDUCTASE YTKK-RELATED"/>
    <property type="match status" value="1"/>
</dbReference>
<evidence type="ECO:0000313" key="3">
    <source>
        <dbReference type="EMBL" id="GAJ05057.1"/>
    </source>
</evidence>
<comment type="caution">
    <text evidence="3">The sequence shown here is derived from an EMBL/GenBank/DDBJ whole genome shotgun (WGS) entry which is preliminary data.</text>
</comment>
<evidence type="ECO:0000259" key="2">
    <source>
        <dbReference type="Pfam" id="PF00582"/>
    </source>
</evidence>